<dbReference type="AlphaFoldDB" id="A0A7T7MAV0"/>
<organism evidence="1 2">
    <name type="scientific">Actinomyces weissii</name>
    <dbReference type="NCBI Taxonomy" id="675090"/>
    <lineage>
        <taxon>Bacteria</taxon>
        <taxon>Bacillati</taxon>
        <taxon>Actinomycetota</taxon>
        <taxon>Actinomycetes</taxon>
        <taxon>Actinomycetales</taxon>
        <taxon>Actinomycetaceae</taxon>
        <taxon>Actinomyces</taxon>
    </lineage>
</organism>
<sequence length="266" mass="28252">MTAKPAASPRNRPTLRGRLAGAHLQVEATDGSGVVTMTQQDGTTCGATALLGAHLLLGGSLPTTASPGRPGLPATLGALQRSLQRRLNRNAAGGAVPLPWTRHLGSTPWAVAAEMTRLVRAQHPWTPAYRLRWVRDAGRLWPQVVERLRRHLAQGEPVILLTGGPLRHVPATADGAPVSTRITTLLSRTPALPRHYVLAVPWDLLGQDDPGPGRVPLYEPSAGTISTLDLLAPWDRHASGPPALGHWPRVLGVIMPGRAEGEAVSD</sequence>
<dbReference type="InterPro" id="IPR036412">
    <property type="entry name" value="HAD-like_sf"/>
</dbReference>
<evidence type="ECO:0000313" key="1">
    <source>
        <dbReference type="EMBL" id="QQM67879.1"/>
    </source>
</evidence>
<dbReference type="RefSeq" id="WP_200277112.1">
    <property type="nucleotide sequence ID" value="NZ_CP066802.1"/>
</dbReference>
<dbReference type="SUPFAM" id="SSF56784">
    <property type="entry name" value="HAD-like"/>
    <property type="match status" value="1"/>
</dbReference>
<gene>
    <name evidence="1" type="ORF">JG540_03110</name>
</gene>
<proteinExistence type="predicted"/>
<dbReference type="Proteomes" id="UP000595895">
    <property type="component" value="Chromosome"/>
</dbReference>
<accession>A0A7T7MAV0</accession>
<evidence type="ECO:0000313" key="2">
    <source>
        <dbReference type="Proteomes" id="UP000595895"/>
    </source>
</evidence>
<protein>
    <submittedName>
        <fullName evidence="1">Uncharacterized protein</fullName>
    </submittedName>
</protein>
<dbReference type="EMBL" id="CP066802">
    <property type="protein sequence ID" value="QQM67879.1"/>
    <property type="molecule type" value="Genomic_DNA"/>
</dbReference>
<keyword evidence="2" id="KW-1185">Reference proteome</keyword>
<dbReference type="KEGG" id="awe:JG540_03110"/>
<reference evidence="1 2" key="1">
    <citation type="submission" date="2020-12" db="EMBL/GenBank/DDBJ databases">
        <authorList>
            <person name="Zhou J."/>
        </authorList>
    </citation>
    <scope>NUCLEOTIDE SEQUENCE [LARGE SCALE GENOMIC DNA]</scope>
    <source>
        <strain evidence="1 2">CCUG 61299</strain>
    </source>
</reference>
<name>A0A7T7MAV0_9ACTO</name>